<keyword evidence="3" id="KW-0378">Hydrolase</keyword>
<proteinExistence type="predicted"/>
<keyword evidence="2" id="KW-0479">Metal-binding</keyword>
<keyword evidence="4" id="KW-0460">Magnesium</keyword>
<evidence type="ECO:0000256" key="2">
    <source>
        <dbReference type="ARBA" id="ARBA00022723"/>
    </source>
</evidence>
<keyword evidence="1" id="KW-0540">Nuclease</keyword>
<gene>
    <name evidence="6" type="ORF">BKH13_11985</name>
</gene>
<comment type="caution">
    <text evidence="6">The sequence shown here is derived from an EMBL/GenBank/DDBJ whole genome shotgun (WGS) entry which is preliminary data.</text>
</comment>
<sequence>MKKQKVFVDANILFSKTLMDWLFFLREENSGMFQLISTQDVFSEVLYNMRKNNPRAPGIRVSRRLELMKKCMDSIVSDFPGGLDFSGADKHDYHAHAAATSQEADFILTQDRPAHFTSNPDNEIYEIITPDDFFILVSDSNPSCLLPIVQKQLEYWQGHPNQQQLDDALIHARCPAFSGRVNTVLRQLARLP</sequence>
<protein>
    <recommendedName>
        <fullName evidence="5">PIN domain-containing protein</fullName>
    </recommendedName>
</protein>
<evidence type="ECO:0000313" key="6">
    <source>
        <dbReference type="EMBL" id="OLO81053.1"/>
    </source>
</evidence>
<evidence type="ECO:0000259" key="5">
    <source>
        <dbReference type="Pfam" id="PF13470"/>
    </source>
</evidence>
<accession>A0ABX3EXG8</accession>
<evidence type="ECO:0000313" key="7">
    <source>
        <dbReference type="Proteomes" id="UP000186781"/>
    </source>
</evidence>
<evidence type="ECO:0000256" key="1">
    <source>
        <dbReference type="ARBA" id="ARBA00022722"/>
    </source>
</evidence>
<name>A0ABX3EXG8_ACTNA</name>
<feature type="domain" description="PIN" evidence="5">
    <location>
        <begin position="6"/>
        <end position="112"/>
    </location>
</feature>
<evidence type="ECO:0000256" key="3">
    <source>
        <dbReference type="ARBA" id="ARBA00022801"/>
    </source>
</evidence>
<dbReference type="Pfam" id="PF13470">
    <property type="entry name" value="PIN_3"/>
    <property type="match status" value="1"/>
</dbReference>
<dbReference type="InterPro" id="IPR002716">
    <property type="entry name" value="PIN_dom"/>
</dbReference>
<evidence type="ECO:0000256" key="4">
    <source>
        <dbReference type="ARBA" id="ARBA00022842"/>
    </source>
</evidence>
<dbReference type="EMBL" id="MSKX01000037">
    <property type="protein sequence ID" value="OLO81053.1"/>
    <property type="molecule type" value="Genomic_DNA"/>
</dbReference>
<reference evidence="6 7" key="1">
    <citation type="submission" date="2016-12" db="EMBL/GenBank/DDBJ databases">
        <title>Genomic comparison of strains in the 'Actinomyces naeslundii' group.</title>
        <authorList>
            <person name="Mughal S.R."/>
            <person name="Do T."/>
            <person name="Gilbert S.C."/>
            <person name="Witherden E.A."/>
            <person name="Didelot X."/>
            <person name="Beighton D."/>
        </authorList>
    </citation>
    <scope>NUCLEOTIDE SEQUENCE [LARGE SCALE GENOMIC DNA]</scope>
    <source>
        <strain evidence="6 7">WE6B-3</strain>
    </source>
</reference>
<dbReference type="Proteomes" id="UP000186781">
    <property type="component" value="Unassembled WGS sequence"/>
</dbReference>
<dbReference type="RefSeq" id="WP_075410383.1">
    <property type="nucleotide sequence ID" value="NZ_JAPWCK010000010.1"/>
</dbReference>
<organism evidence="6 7">
    <name type="scientific">Actinomyces naeslundii</name>
    <dbReference type="NCBI Taxonomy" id="1655"/>
    <lineage>
        <taxon>Bacteria</taxon>
        <taxon>Bacillati</taxon>
        <taxon>Actinomycetota</taxon>
        <taxon>Actinomycetes</taxon>
        <taxon>Actinomycetales</taxon>
        <taxon>Actinomycetaceae</taxon>
        <taxon>Actinomyces</taxon>
    </lineage>
</organism>
<keyword evidence="7" id="KW-1185">Reference proteome</keyword>